<evidence type="ECO:0000313" key="32">
    <source>
        <dbReference type="EMBL" id="QWU85916.1"/>
    </source>
</evidence>
<evidence type="ECO:0000256" key="29">
    <source>
        <dbReference type="SAM" id="MobiDB-lite"/>
    </source>
</evidence>
<dbReference type="InterPro" id="IPR023211">
    <property type="entry name" value="DNA_pol_palm_dom_sf"/>
</dbReference>
<comment type="catalytic activity">
    <reaction evidence="28">
        <text>DNA(n) + a 2'-deoxyribonucleoside 5'-triphosphate = DNA(n+1) + diphosphate</text>
        <dbReference type="Rhea" id="RHEA:22508"/>
        <dbReference type="Rhea" id="RHEA-COMP:17339"/>
        <dbReference type="Rhea" id="RHEA-COMP:17340"/>
        <dbReference type="ChEBI" id="CHEBI:33019"/>
        <dbReference type="ChEBI" id="CHEBI:61560"/>
        <dbReference type="ChEBI" id="CHEBI:173112"/>
        <dbReference type="EC" id="2.7.7.7"/>
    </reaction>
</comment>
<dbReference type="InterPro" id="IPR043502">
    <property type="entry name" value="DNA/RNA_pol_sf"/>
</dbReference>
<dbReference type="SUPFAM" id="SSF52540">
    <property type="entry name" value="P-loop containing nucleoside triphosphate hydrolases"/>
    <property type="match status" value="1"/>
</dbReference>
<dbReference type="SUPFAM" id="SSF56672">
    <property type="entry name" value="DNA/RNA polymerases"/>
    <property type="match status" value="1"/>
</dbReference>
<reference evidence="32 33" key="1">
    <citation type="submission" date="2021-06" db="EMBL/GenBank/DDBJ databases">
        <title>Candida outbreak in Lebanon.</title>
        <authorList>
            <person name="Finianos M."/>
        </authorList>
    </citation>
    <scope>NUCLEOTIDE SEQUENCE [LARGE SCALE GENOMIC DNA]</scope>
    <source>
        <strain evidence="32">CA3LBN</strain>
    </source>
</reference>
<dbReference type="InterPro" id="IPR042087">
    <property type="entry name" value="DNA_pol_B_thumb"/>
</dbReference>
<dbReference type="Pfam" id="PF03878">
    <property type="entry name" value="YIF1"/>
    <property type="match status" value="1"/>
</dbReference>
<evidence type="ECO:0000256" key="5">
    <source>
        <dbReference type="ARBA" id="ARBA00009727"/>
    </source>
</evidence>
<keyword evidence="22" id="KW-0411">Iron-sulfur</keyword>
<dbReference type="InterPro" id="IPR055191">
    <property type="entry name" value="POL2_thumb"/>
</dbReference>
<dbReference type="Pfam" id="PF21639">
    <property type="entry name" value="ORC5_lid"/>
    <property type="match status" value="1"/>
</dbReference>
<keyword evidence="16" id="KW-0256">Endoplasmic reticulum</keyword>
<dbReference type="InterPro" id="IPR029703">
    <property type="entry name" value="POL2"/>
</dbReference>
<sequence>MSNPYAYVEDALPQQQTLRHPQPQHVGYSPQQHHQQPQQQQYQQFSGQQFGGQQQFAGQQQFTNQQFGQQHAGAQFAGQGGQFQQNQANSGPYANFFSDPTASMAAQFAKSSLGQSNDYIQQNFGSYIPVAGELKFYFNVSNSYVLNKIILILFPYRQKNWARITQTDPTPNASAGSAYAPPSEDVNAPDLYIPLMSFITYILLWSSISGLKGEFHPELFGYLASQTLACSFLDILIFKVGLYLLNCSTQSSLWDLVSFSGYKYVAITLLLCWKNLVGNSWLLYYSVLAYVVGSLSLFLMRSLKFLVLPLGVAETATQTITSSQRRLRVQFLFLYAVVIQFLIILFMFVKNSQSTKSVVTEYKVSKDQSEPQKPNPLLTDAISKRDLVEKIDDMDALMGFERFDHGDQDGNKPRKGWLINMHSTTVPTEDYAPGYSGVDYYFLDAEGGSFKATIQYDPYFFLLVSPGKEAEVEESLKRFLEQFNVKSVSREVKDDLKLPNHLVGLQRTVIRLTFHNVTDLLGARRLLGPVIKENQKNSDRRDVFQILNFNNSNNIDGGQTSYQTNKEFNKSEGSADPLTYIDDIREYDVPYHVRVSIDKATRVGKWYNVFAKHGVVTLEEDTDLIAFADPVVMAFDIETTKAPLKFPDSRTDQIMMISYMIDGEGFLITNREIISEDIEDFEYTPKPEYPGEFSIFNEPDEKHVLLRFYEHIRDVRPTVIATFNGDFFDWPFVENRSNFHGLDMFEEIGFAKDNDDEYKSKYCVHMDCFRWVKRDSYLPQGSQGLKAVTTAKLGYNPTELDPELMYPYAIEKPQLLSEYSVSDAVATYYLYFKYVHPFIFSLCTIIPLNPDEVLRKGTGTLCEMLLMVQAYEKDILLPNKYTDPIERFYEGHLLESETYVGGHVESLEAGVFRSDIATDFNVKPEAIDELLHDLRNSIKFCVEVENGKSLDDIENFEEIYHQIRSELEELKNNPKRTENPLIYHVDVASMYPNIMTSNRLQPDSIKTEEDCAACDFNRPGKTCDRRLPWAWRGEFFPAEMNEYGMMKRGLQNESFPGARPWLPERTFDELPYAEQASLIKKRVSDYSRKVYNRIKQTKTITREAIVCQRENPFYVNTVRNFRDRRYEFKTLAKVWKGKTGKCKDAISKDEAKKMVVLYDSLQLAHKVILNSFYGYVMRKGSRWYSMEMAGITCLTGATIIQMARSLVERIGRPLELDTDGIWCILPKSFPENFSLKCKDGKSIFLEYPCSMLNYLVHQRFTNHQYQELVDKDTFKYETRSENSIFFEVDGPYKAMVLPTSKEEGKGLKKRYAVFNHDGSLAELKGFELKRRGELQLIKNFQSDIFKLFLEGDTLDNCYKAVATVANNWLDVLDTKGGMLEDEDLIELICENRSMSKPLSAYSGQKSTSITTAIRLGEFLGEEMVKDAGLACKYIISAKPFGSPVTDRAIPVSIFSSEKKEVYLKKWLKDQNLKEFSPRSVIDWEYYKERLASVVQKIITIPAALQDVVNPVPRVAHPDWLQKRIRIKADKKKQSSLGTFFSATTPNDLKTKAIKDMEDFGELDEGNPRSKIGKVTVRKRRHAQALQAQQIEEEERNNAILNAPCPSMTEDYAGFLSYQKAKWSMQAKNRERRRKLFGDNSESSHRSSVGNMFRKQAASVAGTDWEILEYKPDASNPGAIRAYVISSGKVHSFLFHIPKKVYVSFKTKLPEHFIIPHVSIEKSNAILPNGHDSKYLYKLTMSEKTYNDEMSNVDSILHDSRVLGIYESEVDTIDRAIIDLGHSVRFDDTKVGALGKCLKNGFGMKDLIKVEQESYLKRFNMEIIYVLHIMTNSYEFFALFNSWDDNASIMILKPSSGAQELPVNLEKVYKEVYQAKKDKVAKLYNIIDYKPEMKFETTYYHTPAAVYKKLNKSLRGFQESRSNKALLTIQSPYCDKVLGLLDPSINFPTIRMQVSEVSLPALSWQFLITKRIMNHFFLVASWLKNMISLSNYGKVPLCNLQVEKMGYLIDIEFARRLTENNVVLWWSKNPYPDQGGFENDRVGNVSNHEFAPINNPEIYETASLEIEVGTLTINSILTSSLINEAEGTDLSDTSLVGGDHNGSTMAQDAFSPAALTILKTMVKNWWDDAVRNNANADAMMNTIISWVHSSNSKLYDFTLHNHIHNLTSKALLQLVGEFKRMNVNIVFASRYKIIIQTTKISVENSYAFGQYLVNATRSKPLFNFLDLRIVRYWDILVWLDEYNYAGRCCTTITNDDVQTLVPRSRWHIKKFLPVIFQNDFDDWLFIFLDALVKHKSETLLGGTQKGTQRITQLAHVLKGQHKQDTVAEEEEEDSENFQSSEIIEVFRKPLLRRIEKLYRRQNESILNPEMKHEYEFPNHPGSYLELKNPILELVKFLCAIIGLSSKRNTEVRMLRRDLLAAIDVREFSPESLFVNPSASMKVSTIICDYCNFLSDIDFCRDDEKEIWSCPNCRKSYNKIFLEEELIRQLNMIVAKYLTQDYQCDKCHKIKGENMSEYCKCSGKWIETVEFGQLEKRLKTFENVSTHYGFKMLRDFLHPTPLMPISNITVQGRDDELSLLKAFVTGDVQTSSSNLIVSGYKASGKTHTVLKYLDQLRVNKTVIDCDRCLTHKILLQKCLMGIKNDSGVDLNEYKQKYMYKGLEAARPSVLCENFAYFLMLLEQFFTETNYNEPHTLVLERFDECCDPTDDLFAAFLRLHEQSTIKNLSIIYIISHDIPKVISTFGVPRVHFKTYSREDLTIILQEKQLYSLPGVSADASREFWAVFSKLVVDLFFDFTGSDVSLLLNLCEKVWPKFEEPVREGRYQPHEILKIYRDLRNQLYTDNMITSSSVESYATQEQEGESEDSAVADLPYHSKFILIASYLASYVDQKLDLQHFSRLKSLKKKPRASPQKSSITKSQIDSRLLSAAFFDLERLKAILSVIYRNEAKSFNQNNSELMNLYHDLSEREIARKEHEFATFTLNPSVDINTQLSTLVKLGLITRTVIQAGS</sequence>
<evidence type="ECO:0000256" key="16">
    <source>
        <dbReference type="ARBA" id="ARBA00022824"/>
    </source>
</evidence>
<dbReference type="InterPro" id="IPR041664">
    <property type="entry name" value="AAA_16"/>
</dbReference>
<dbReference type="Gene3D" id="1.10.132.60">
    <property type="entry name" value="DNA polymerase family B, C-terminal domain"/>
    <property type="match status" value="1"/>
</dbReference>
<evidence type="ECO:0000256" key="22">
    <source>
        <dbReference type="ARBA" id="ARBA00023014"/>
    </source>
</evidence>
<evidence type="ECO:0000256" key="17">
    <source>
        <dbReference type="ARBA" id="ARBA00022833"/>
    </source>
</evidence>
<evidence type="ECO:0000256" key="6">
    <source>
        <dbReference type="ARBA" id="ARBA00012417"/>
    </source>
</evidence>
<feature type="transmembrane region" description="Helical" evidence="30">
    <location>
        <begin position="220"/>
        <end position="244"/>
    </location>
</feature>
<dbReference type="PANTHER" id="PTHR10670:SF0">
    <property type="entry name" value="DNA POLYMERASE EPSILON CATALYTIC SUBUNIT A"/>
    <property type="match status" value="1"/>
</dbReference>
<keyword evidence="9" id="KW-0004">4Fe-4S</keyword>
<keyword evidence="33" id="KW-1185">Reference proteome</keyword>
<dbReference type="Pfam" id="PF14630">
    <property type="entry name" value="ORC5_C"/>
    <property type="match status" value="1"/>
</dbReference>
<evidence type="ECO:0000256" key="27">
    <source>
        <dbReference type="ARBA" id="ARBA00032919"/>
    </source>
</evidence>
<keyword evidence="8" id="KW-0813">Transport</keyword>
<evidence type="ECO:0000313" key="33">
    <source>
        <dbReference type="Proteomes" id="UP000825434"/>
    </source>
</evidence>
<dbReference type="SMART" id="SM01159">
    <property type="entry name" value="DUF1744"/>
    <property type="match status" value="1"/>
</dbReference>
<keyword evidence="13" id="KW-0235">DNA replication</keyword>
<feature type="compositionally biased region" description="Low complexity" evidence="29">
    <location>
        <begin position="31"/>
        <end position="47"/>
    </location>
</feature>
<organism evidence="32 33">
    <name type="scientific">Candidozyma haemuli</name>
    <dbReference type="NCBI Taxonomy" id="45357"/>
    <lineage>
        <taxon>Eukaryota</taxon>
        <taxon>Fungi</taxon>
        <taxon>Dikarya</taxon>
        <taxon>Ascomycota</taxon>
        <taxon>Saccharomycotina</taxon>
        <taxon>Pichiomycetes</taxon>
        <taxon>Metschnikowiaceae</taxon>
        <taxon>Candidozyma</taxon>
    </lineage>
</organism>
<dbReference type="PANTHER" id="PTHR10670">
    <property type="entry name" value="DNA POLYMERASE EPSILON CATALYTIC SUBUNIT A"/>
    <property type="match status" value="1"/>
</dbReference>
<dbReference type="InterPro" id="IPR027417">
    <property type="entry name" value="P-loop_NTPase"/>
</dbReference>
<dbReference type="Pfam" id="PF08490">
    <property type="entry name" value="DUF1744"/>
    <property type="match status" value="1"/>
</dbReference>
<name>A0ABX8I573_9ASCO</name>
<keyword evidence="15" id="KW-0863">Zinc-finger</keyword>
<accession>A0ABX8I573</accession>
<evidence type="ECO:0000256" key="13">
    <source>
        <dbReference type="ARBA" id="ARBA00022705"/>
    </source>
</evidence>
<keyword evidence="21" id="KW-0408">Iron</keyword>
<evidence type="ECO:0000256" key="1">
    <source>
        <dbReference type="ARBA" id="ARBA00004123"/>
    </source>
</evidence>
<dbReference type="CDD" id="cd05535">
    <property type="entry name" value="POLBc_epsilon"/>
    <property type="match status" value="1"/>
</dbReference>
<evidence type="ECO:0000256" key="11">
    <source>
        <dbReference type="ARBA" id="ARBA00022692"/>
    </source>
</evidence>
<dbReference type="InterPro" id="IPR005578">
    <property type="entry name" value="Yif1_fam"/>
</dbReference>
<dbReference type="Gene3D" id="3.30.342.10">
    <property type="entry name" value="DNA Polymerase, chain B, domain 1"/>
    <property type="match status" value="1"/>
</dbReference>
<gene>
    <name evidence="32" type="ORF">CA3LBN_000134</name>
</gene>
<dbReference type="InterPro" id="IPR006172">
    <property type="entry name" value="DNA-dir_DNA_pol_B"/>
</dbReference>
<protein>
    <recommendedName>
        <fullName evidence="7">DNA polymerase epsilon catalytic subunit A</fullName>
        <ecNumber evidence="6">2.7.7.7</ecNumber>
    </recommendedName>
    <alternativeName>
        <fullName evidence="27">DNA polymerase II subunit A</fullName>
    </alternativeName>
</protein>
<evidence type="ECO:0000256" key="4">
    <source>
        <dbReference type="ARBA" id="ARBA00005755"/>
    </source>
</evidence>
<dbReference type="Pfam" id="PF22634">
    <property type="entry name" value="POL2_thumb"/>
    <property type="match status" value="1"/>
</dbReference>
<evidence type="ECO:0000256" key="21">
    <source>
        <dbReference type="ARBA" id="ARBA00023004"/>
    </source>
</evidence>
<feature type="transmembrane region" description="Helical" evidence="30">
    <location>
        <begin position="256"/>
        <end position="276"/>
    </location>
</feature>
<keyword evidence="25 30" id="KW-0472">Membrane</keyword>
<evidence type="ECO:0000259" key="31">
    <source>
        <dbReference type="SMART" id="SM01159"/>
    </source>
</evidence>
<evidence type="ECO:0000256" key="14">
    <source>
        <dbReference type="ARBA" id="ARBA00022723"/>
    </source>
</evidence>
<evidence type="ECO:0000256" key="2">
    <source>
        <dbReference type="ARBA" id="ARBA00004477"/>
    </source>
</evidence>
<dbReference type="Pfam" id="PF23250">
    <property type="entry name" value="zf_DPOE_2"/>
    <property type="match status" value="1"/>
</dbReference>
<evidence type="ECO:0000256" key="18">
    <source>
        <dbReference type="ARBA" id="ARBA00022927"/>
    </source>
</evidence>
<evidence type="ECO:0000256" key="26">
    <source>
        <dbReference type="ARBA" id="ARBA00023242"/>
    </source>
</evidence>
<dbReference type="CDD" id="cd05779">
    <property type="entry name" value="DNA_polB_epsilon_exo"/>
    <property type="match status" value="1"/>
</dbReference>
<keyword evidence="20 30" id="KW-1133">Transmembrane helix</keyword>
<feature type="transmembrane region" description="Helical" evidence="30">
    <location>
        <begin position="191"/>
        <end position="208"/>
    </location>
</feature>
<evidence type="ECO:0000256" key="25">
    <source>
        <dbReference type="ARBA" id="ARBA00023136"/>
    </source>
</evidence>
<dbReference type="InterPro" id="IPR048866">
    <property type="entry name" value="ORC5_lid"/>
</dbReference>
<keyword evidence="11 30" id="KW-0812">Transmembrane</keyword>
<keyword evidence="19" id="KW-0239">DNA-directed DNA polymerase</keyword>
<dbReference type="Gene3D" id="3.90.1600.10">
    <property type="entry name" value="Palm domain of DNA polymerase"/>
    <property type="match status" value="1"/>
</dbReference>
<dbReference type="Pfam" id="PF13191">
    <property type="entry name" value="AAA_16"/>
    <property type="match status" value="1"/>
</dbReference>
<evidence type="ECO:0000256" key="10">
    <source>
        <dbReference type="ARBA" id="ARBA00022679"/>
    </source>
</evidence>
<dbReference type="InterPro" id="IPR013697">
    <property type="entry name" value="DNA_pol_e_suA_C"/>
</dbReference>
<feature type="domain" description="DNA polymerase epsilon catalytic subunit A C-terminal" evidence="31">
    <location>
        <begin position="1863"/>
        <end position="2246"/>
    </location>
</feature>
<evidence type="ECO:0000256" key="30">
    <source>
        <dbReference type="SAM" id="Phobius"/>
    </source>
</evidence>
<dbReference type="Pfam" id="PF03104">
    <property type="entry name" value="DNA_pol_B_exo1"/>
    <property type="match status" value="1"/>
</dbReference>
<proteinExistence type="inferred from homology"/>
<evidence type="ECO:0000256" key="19">
    <source>
        <dbReference type="ARBA" id="ARBA00022932"/>
    </source>
</evidence>
<dbReference type="SUPFAM" id="SSF53098">
    <property type="entry name" value="Ribonuclease H-like"/>
    <property type="match status" value="1"/>
</dbReference>
<evidence type="ECO:0000256" key="8">
    <source>
        <dbReference type="ARBA" id="ARBA00022448"/>
    </source>
</evidence>
<comment type="subcellular location">
    <subcellularLocation>
        <location evidence="2">Endoplasmic reticulum membrane</location>
        <topology evidence="2">Multi-pass membrane protein</topology>
    </subcellularLocation>
    <subcellularLocation>
        <location evidence="3">Golgi apparatus membrane</location>
        <topology evidence="3">Multi-pass membrane protein</topology>
    </subcellularLocation>
    <subcellularLocation>
        <location evidence="1">Nucleus</location>
    </subcellularLocation>
</comment>
<dbReference type="InterPro" id="IPR012337">
    <property type="entry name" value="RNaseH-like_sf"/>
</dbReference>
<keyword evidence="18" id="KW-0653">Protein transport</keyword>
<evidence type="ECO:0000256" key="12">
    <source>
        <dbReference type="ARBA" id="ARBA00022695"/>
    </source>
</evidence>
<dbReference type="SMART" id="SM00486">
    <property type="entry name" value="POLBc"/>
    <property type="match status" value="1"/>
</dbReference>
<keyword evidence="26" id="KW-0539">Nucleus</keyword>
<keyword evidence="17" id="KW-0862">Zinc</keyword>
<keyword evidence="24" id="KW-0238">DNA-binding</keyword>
<dbReference type="InterPro" id="IPR054475">
    <property type="entry name" value="Znf-DPOE"/>
</dbReference>
<dbReference type="InterPro" id="IPR006133">
    <property type="entry name" value="DNA-dir_DNA_pol_B_exonuc"/>
</dbReference>
<evidence type="ECO:0000256" key="24">
    <source>
        <dbReference type="ARBA" id="ARBA00023125"/>
    </source>
</evidence>
<dbReference type="EC" id="2.7.7.7" evidence="6"/>
<evidence type="ECO:0000256" key="23">
    <source>
        <dbReference type="ARBA" id="ARBA00023034"/>
    </source>
</evidence>
<keyword evidence="14" id="KW-0479">Metal-binding</keyword>
<feature type="region of interest" description="Disordered" evidence="29">
    <location>
        <begin position="18"/>
        <end position="47"/>
    </location>
</feature>
<dbReference type="Gene3D" id="3.40.50.300">
    <property type="entry name" value="P-loop containing nucleotide triphosphate hydrolases"/>
    <property type="match status" value="1"/>
</dbReference>
<dbReference type="Gene3D" id="3.30.420.10">
    <property type="entry name" value="Ribonuclease H-like superfamily/Ribonuclease H"/>
    <property type="match status" value="1"/>
</dbReference>
<comment type="similarity">
    <text evidence="4">Belongs to the DNA polymerase type-B family.</text>
</comment>
<dbReference type="Pfam" id="PF22912">
    <property type="entry name" value="zf-DPOE"/>
    <property type="match status" value="1"/>
</dbReference>
<evidence type="ECO:0000256" key="9">
    <source>
        <dbReference type="ARBA" id="ARBA00022485"/>
    </source>
</evidence>
<feature type="transmembrane region" description="Helical" evidence="30">
    <location>
        <begin position="331"/>
        <end position="349"/>
    </location>
</feature>
<keyword evidence="12" id="KW-0548">Nucleotidyltransferase</keyword>
<keyword evidence="23" id="KW-0333">Golgi apparatus</keyword>
<evidence type="ECO:0000256" key="7">
    <source>
        <dbReference type="ARBA" id="ARBA00017389"/>
    </source>
</evidence>
<dbReference type="Proteomes" id="UP000825434">
    <property type="component" value="Chromosome 1"/>
</dbReference>
<dbReference type="EMBL" id="CP076661">
    <property type="protein sequence ID" value="QWU85916.1"/>
    <property type="molecule type" value="Genomic_DNA"/>
</dbReference>
<keyword evidence="10" id="KW-0808">Transferase</keyword>
<evidence type="ECO:0000256" key="20">
    <source>
        <dbReference type="ARBA" id="ARBA00022989"/>
    </source>
</evidence>
<evidence type="ECO:0000256" key="3">
    <source>
        <dbReference type="ARBA" id="ARBA00004653"/>
    </source>
</evidence>
<dbReference type="InterPro" id="IPR036397">
    <property type="entry name" value="RNaseH_sf"/>
</dbReference>
<dbReference type="InterPro" id="IPR047088">
    <property type="entry name" value="ORC5_C"/>
</dbReference>
<evidence type="ECO:0000256" key="28">
    <source>
        <dbReference type="ARBA" id="ARBA00049244"/>
    </source>
</evidence>
<comment type="similarity">
    <text evidence="5">Belongs to the YIF1 family.</text>
</comment>
<feature type="transmembrane region" description="Helical" evidence="30">
    <location>
        <begin position="282"/>
        <end position="300"/>
    </location>
</feature>
<evidence type="ECO:0000256" key="15">
    <source>
        <dbReference type="ARBA" id="ARBA00022771"/>
    </source>
</evidence>